<accession>A0A532URU3</accession>
<dbReference type="EC" id="2.7.13.3" evidence="2"/>
<dbReference type="GO" id="GO:0004673">
    <property type="term" value="F:protein histidine kinase activity"/>
    <property type="evidence" value="ECO:0007669"/>
    <property type="project" value="UniProtKB-EC"/>
</dbReference>
<dbReference type="PROSITE" id="PS50109">
    <property type="entry name" value="HIS_KIN"/>
    <property type="match status" value="1"/>
</dbReference>
<dbReference type="GO" id="GO:0030295">
    <property type="term" value="F:protein kinase activator activity"/>
    <property type="evidence" value="ECO:0007669"/>
    <property type="project" value="TreeGrafter"/>
</dbReference>
<dbReference type="EMBL" id="NJBO01000031">
    <property type="protein sequence ID" value="TKJ37646.1"/>
    <property type="molecule type" value="Genomic_DNA"/>
</dbReference>
<evidence type="ECO:0000256" key="5">
    <source>
        <dbReference type="SAM" id="Coils"/>
    </source>
</evidence>
<reference evidence="7 8" key="1">
    <citation type="submission" date="2017-06" db="EMBL/GenBank/DDBJ databases">
        <title>Novel microbial phyla capable of carbon fixation and sulfur reduction in deep-sea sediments.</title>
        <authorList>
            <person name="Huang J."/>
            <person name="Baker B."/>
            <person name="Wang Y."/>
        </authorList>
    </citation>
    <scope>NUCLEOTIDE SEQUENCE [LARGE SCALE GENOMIC DNA]</scope>
    <source>
        <strain evidence="7">B3_TA06</strain>
    </source>
</reference>
<gene>
    <name evidence="7" type="ORF">CEE36_11010</name>
</gene>
<dbReference type="SUPFAM" id="SSF55874">
    <property type="entry name" value="ATPase domain of HSP90 chaperone/DNA topoisomerase II/histidine kinase"/>
    <property type="match status" value="1"/>
</dbReference>
<keyword evidence="4" id="KW-0418">Kinase</keyword>
<evidence type="ECO:0000256" key="2">
    <source>
        <dbReference type="ARBA" id="ARBA00012438"/>
    </source>
</evidence>
<protein>
    <recommendedName>
        <fullName evidence="2">histidine kinase</fullName>
        <ecNumber evidence="2">2.7.13.3</ecNumber>
    </recommendedName>
</protein>
<keyword evidence="3" id="KW-0808">Transferase</keyword>
<organism evidence="7 8">
    <name type="scientific">candidate division TA06 bacterium B3_TA06</name>
    <dbReference type="NCBI Taxonomy" id="2012487"/>
    <lineage>
        <taxon>Bacteria</taxon>
        <taxon>Bacteria division TA06</taxon>
    </lineage>
</organism>
<dbReference type="InterPro" id="IPR003594">
    <property type="entry name" value="HATPase_dom"/>
</dbReference>
<comment type="catalytic activity">
    <reaction evidence="1">
        <text>ATP + protein L-histidine = ADP + protein N-phospho-L-histidine.</text>
        <dbReference type="EC" id="2.7.13.3"/>
    </reaction>
</comment>
<keyword evidence="5" id="KW-0175">Coiled coil</keyword>
<dbReference type="Gene3D" id="3.30.565.10">
    <property type="entry name" value="Histidine kinase-like ATPase, C-terminal domain"/>
    <property type="match status" value="1"/>
</dbReference>
<dbReference type="InterPro" id="IPR036890">
    <property type="entry name" value="HATPase_C_sf"/>
</dbReference>
<evidence type="ECO:0000256" key="4">
    <source>
        <dbReference type="ARBA" id="ARBA00022777"/>
    </source>
</evidence>
<evidence type="ECO:0000256" key="1">
    <source>
        <dbReference type="ARBA" id="ARBA00000085"/>
    </source>
</evidence>
<comment type="caution">
    <text evidence="7">The sequence shown here is derived from an EMBL/GenBank/DDBJ whole genome shotgun (WGS) entry which is preliminary data.</text>
</comment>
<name>A0A532URU3_UNCT6</name>
<dbReference type="GO" id="GO:0007234">
    <property type="term" value="P:osmosensory signaling via phosphorelay pathway"/>
    <property type="evidence" value="ECO:0007669"/>
    <property type="project" value="TreeGrafter"/>
</dbReference>
<feature type="domain" description="Histidine kinase" evidence="6">
    <location>
        <begin position="685"/>
        <end position="924"/>
    </location>
</feature>
<evidence type="ECO:0000313" key="8">
    <source>
        <dbReference type="Proteomes" id="UP000317778"/>
    </source>
</evidence>
<dbReference type="InterPro" id="IPR005467">
    <property type="entry name" value="His_kinase_dom"/>
</dbReference>
<feature type="coiled-coil region" evidence="5">
    <location>
        <begin position="283"/>
        <end position="310"/>
    </location>
</feature>
<evidence type="ECO:0000313" key="7">
    <source>
        <dbReference type="EMBL" id="TKJ37646.1"/>
    </source>
</evidence>
<evidence type="ECO:0000259" key="6">
    <source>
        <dbReference type="PROSITE" id="PS50109"/>
    </source>
</evidence>
<dbReference type="SMART" id="SM00387">
    <property type="entry name" value="HATPase_c"/>
    <property type="match status" value="1"/>
</dbReference>
<proteinExistence type="predicted"/>
<dbReference type="Pfam" id="PF02518">
    <property type="entry name" value="HATPase_c"/>
    <property type="match status" value="1"/>
</dbReference>
<dbReference type="PANTHER" id="PTHR42878:SF14">
    <property type="entry name" value="OSMOLARITY TWO-COMPONENT SYSTEM PROTEIN SSK1"/>
    <property type="match status" value="1"/>
</dbReference>
<sequence length="944" mass="108685">MFKRLSSLTYRKIKRSLKRDEVQELLDISAKMYGFPLRVIDFETQEPHRTERITLWVYHSNFFDWIDKECPASNEEVDNDVCRKHRQVLIEASQGKFSHCPIKCGTTEFALSLGHDYPADNKTFLLVGGRGWLVPDDLEPKDYPLWQQKIEAALEEAKKQKQLAPHKARAYEFRARRRPFRTVEELEISAREIVNILNLFLEYYSLDSRCPEISSKIFKDITESLYIWVGMEKYVKKLLKDVKKLFPEGLTPLTLVGSRRGYPDTGFALYSSGGIESILFSSAEVLRECLGKKEKTNEELQEKVSEALADRLQGRELLAIEKLKLVDDRQKGCIVITSHDGKSFWKSRDRKAAEKMADFLAGQTSNYLDLLKEQAGRQHETSNKLSFYRLKRRLRTGIGDAYSREKIEEVIEGEGILDHLDLDSIRLHRVEYHTYEEQKGAKPWLQKVLDAGGANYFPNQETREQIYVPVFFRNTITDVIEAASKRSISQKTEEALMELAHHISPRLEYDRLAKNLGTFKSAFKDLPRDKNPIAADICRMISASGCSIWLQETSSSFSRIAQIGVEHGIDEIGLEKSSLIKKLLDRGMSEPPYELVDVEKTDYLLTQKELLKQEYKFGLGAIASIPREYMKRDFNLVVTVWRKDQGFTDEEAEILTAFAQGLVASEGLRKKAEQHAHEIEETITRLLHEVKAPTNALIANIYDIQDLINYNRRRLTPTFLKDIGFPLGDIRILGRYMKALNDDFSLFTSLLGRTSPTHYEPPSVVWLYDRLKELQEILAFQAKQNNLKIKIIAESDKLRRDIALRLTRNQKLAFEVILFNLLTNAYRYAKKRSVCFIRLDLSPHKDLLIYVENTGIGILEDEKKLIFEKGTRGSKAIEVQPTGTGYGLWIAQTAARRLGREGEVSLISANPERTVFLFRLPQNFISWKERKREKVENSQGGSHG</sequence>
<dbReference type="InterPro" id="IPR050351">
    <property type="entry name" value="BphY/WalK/GraS-like"/>
</dbReference>
<dbReference type="Proteomes" id="UP000317778">
    <property type="component" value="Unassembled WGS sequence"/>
</dbReference>
<evidence type="ECO:0000256" key="3">
    <source>
        <dbReference type="ARBA" id="ARBA00022679"/>
    </source>
</evidence>
<dbReference type="GO" id="GO:0000156">
    <property type="term" value="F:phosphorelay response regulator activity"/>
    <property type="evidence" value="ECO:0007669"/>
    <property type="project" value="TreeGrafter"/>
</dbReference>
<dbReference type="AlphaFoldDB" id="A0A532URU3"/>
<dbReference type="PANTHER" id="PTHR42878">
    <property type="entry name" value="TWO-COMPONENT HISTIDINE KINASE"/>
    <property type="match status" value="1"/>
</dbReference>